<dbReference type="PANTHER" id="PTHR42852:SF17">
    <property type="entry name" value="THIOREDOXIN-LIKE PROTEIN HI_1115"/>
    <property type="match status" value="1"/>
</dbReference>
<organism evidence="3 4">
    <name type="scientific">Candidatus Campylobacter infans</name>
    <dbReference type="NCBI Taxonomy" id="2561898"/>
    <lineage>
        <taxon>Bacteria</taxon>
        <taxon>Pseudomonadati</taxon>
        <taxon>Campylobacterota</taxon>
        <taxon>Epsilonproteobacteria</taxon>
        <taxon>Campylobacterales</taxon>
        <taxon>Campylobacteraceae</taxon>
        <taxon>Campylobacter</taxon>
    </lineage>
</organism>
<name>A0A7H9CI75_9BACT</name>
<dbReference type="RefSeq" id="WP_178696322.1">
    <property type="nucleotide sequence ID" value="NZ_CP049075.1"/>
</dbReference>
<sequence length="197" mass="22308">MKCARAIISFIFLALMLVSCDNQQNQNETNLQNPQDSTQTNEPSQTTAQIGLNYYQPFTLYLSSGKTINMQKTEQGFKTNSDKIILLHFFTSSCGKPCMVQSAYLQGFAKKYPDDLRVIGVLLEDHDENSIRDFAKQEEINYELSYGQNNYLIAKAANSELDGIPTSILYDKNGNFIRSYDGITPPEMIESDIKKEL</sequence>
<accession>A0A7H9CI75</accession>
<protein>
    <submittedName>
        <fullName evidence="3">Protein disulfide reductase, TlpA family</fullName>
    </submittedName>
</protein>
<evidence type="ECO:0000259" key="2">
    <source>
        <dbReference type="PROSITE" id="PS51352"/>
    </source>
</evidence>
<proteinExistence type="predicted"/>
<dbReference type="SUPFAM" id="SSF52833">
    <property type="entry name" value="Thioredoxin-like"/>
    <property type="match status" value="1"/>
</dbReference>
<feature type="signal peptide" evidence="1">
    <location>
        <begin position="1"/>
        <end position="24"/>
    </location>
</feature>
<dbReference type="KEGG" id="cinf:CINF_1321"/>
<dbReference type="Proteomes" id="UP000509414">
    <property type="component" value="Chromosome"/>
</dbReference>
<dbReference type="PROSITE" id="PS51257">
    <property type="entry name" value="PROKAR_LIPOPROTEIN"/>
    <property type="match status" value="1"/>
</dbReference>
<dbReference type="EMBL" id="CP049075">
    <property type="protein sequence ID" value="QLI05806.1"/>
    <property type="molecule type" value="Genomic_DNA"/>
</dbReference>
<dbReference type="CDD" id="cd02966">
    <property type="entry name" value="TlpA_like_family"/>
    <property type="match status" value="1"/>
</dbReference>
<evidence type="ECO:0000313" key="4">
    <source>
        <dbReference type="Proteomes" id="UP000509414"/>
    </source>
</evidence>
<dbReference type="PROSITE" id="PS51352">
    <property type="entry name" value="THIOREDOXIN_2"/>
    <property type="match status" value="1"/>
</dbReference>
<reference evidence="3 4" key="1">
    <citation type="submission" date="2020-02" db="EMBL/GenBank/DDBJ databases">
        <title>Complete genome sequence of the novel Campylobacter species Candidatus Campylobacter infans.</title>
        <authorList>
            <person name="Duim B."/>
            <person name="Zomer A."/>
            <person name="van der Graaf L."/>
            <person name="Wagenaar J."/>
        </authorList>
    </citation>
    <scope>NUCLEOTIDE SEQUENCE [LARGE SCALE GENOMIC DNA]</scope>
    <source>
        <strain evidence="3 4">19S00001</strain>
    </source>
</reference>
<dbReference type="InterPro" id="IPR036249">
    <property type="entry name" value="Thioredoxin-like_sf"/>
</dbReference>
<keyword evidence="4" id="KW-1185">Reference proteome</keyword>
<feature type="chain" id="PRO_5028915535" evidence="1">
    <location>
        <begin position="25"/>
        <end position="197"/>
    </location>
</feature>
<dbReference type="PANTHER" id="PTHR42852">
    <property type="entry name" value="THIOL:DISULFIDE INTERCHANGE PROTEIN DSBE"/>
    <property type="match status" value="1"/>
</dbReference>
<feature type="domain" description="Thioredoxin" evidence="2">
    <location>
        <begin position="49"/>
        <end position="197"/>
    </location>
</feature>
<dbReference type="InterPro" id="IPR013766">
    <property type="entry name" value="Thioredoxin_domain"/>
</dbReference>
<dbReference type="Gene3D" id="3.40.30.10">
    <property type="entry name" value="Glutaredoxin"/>
    <property type="match status" value="1"/>
</dbReference>
<dbReference type="AlphaFoldDB" id="A0A7H9CI75"/>
<keyword evidence="1" id="KW-0732">Signal</keyword>
<evidence type="ECO:0000313" key="3">
    <source>
        <dbReference type="EMBL" id="QLI05806.1"/>
    </source>
</evidence>
<gene>
    <name evidence="3" type="ORF">CINF_1321</name>
</gene>
<dbReference type="InterPro" id="IPR050553">
    <property type="entry name" value="Thioredoxin_ResA/DsbE_sf"/>
</dbReference>
<evidence type="ECO:0000256" key="1">
    <source>
        <dbReference type="SAM" id="SignalP"/>
    </source>
</evidence>